<dbReference type="PANTHER" id="PTHR30255:SF2">
    <property type="entry name" value="SINGLE-STRANDED-DNA-SPECIFIC EXONUCLEASE RECJ"/>
    <property type="match status" value="1"/>
</dbReference>
<dbReference type="InterPro" id="IPR004610">
    <property type="entry name" value="RecJ"/>
</dbReference>
<evidence type="ECO:0000256" key="5">
    <source>
        <dbReference type="ARBA" id="ARBA00022839"/>
    </source>
</evidence>
<feature type="domain" description="DHHA1" evidence="7">
    <location>
        <begin position="351"/>
        <end position="441"/>
    </location>
</feature>
<dbReference type="InterPro" id="IPR051673">
    <property type="entry name" value="SSDNA_exonuclease_RecJ"/>
</dbReference>
<keyword evidence="4" id="KW-0378">Hydrolase</keyword>
<proteinExistence type="inferred from homology"/>
<keyword evidence="10" id="KW-1185">Reference proteome</keyword>
<evidence type="ECO:0000256" key="2">
    <source>
        <dbReference type="ARBA" id="ARBA00019841"/>
    </source>
</evidence>
<dbReference type="EMBL" id="JACVEL010000001">
    <property type="protein sequence ID" value="MBC9811294.1"/>
    <property type="molecule type" value="Genomic_DNA"/>
</dbReference>
<evidence type="ECO:0000256" key="4">
    <source>
        <dbReference type="ARBA" id="ARBA00022801"/>
    </source>
</evidence>
<evidence type="ECO:0000313" key="9">
    <source>
        <dbReference type="EMBL" id="MBC9811294.1"/>
    </source>
</evidence>
<sequence length="575" mass="65454">MEKKWIIRQSVDRTTIDSFRSELKVNPVVAELLLQRGINTFEKAEHFFRPKLEDLHDPFLMKNMPEAVHRLEKAINEQENILLFGDYDVDGTTAVALMYTFLSKHHSHLDYYIPDRYTEGYGLSKKGIDCAKENGCSLLILLDCGIKSVELIEYGKSLGLDFIVCDHHQPGERIPDALVLDPKQVDCNYPYKELCGCGVGFKLLQGLSIRKGWKRADLYELLDFVAVAIGADIVPVTGENRILAHHGMRLLNEYPRTSFKRLLTLAKRSFPVTLTDVVFTIAPRINSAGRLYSGRHAVELMVSEDTSLIEELAHAIDNYNQERRELDAETTQEALEILDADEWYTHAKSTVVFNEGWHKGVVGIVASRLIERHFKPTIVLTENDGKLTGSARTINHFDIYNAILSCEDLLEQFGGHTYAAGLTLKKENYEAFRHRFDEVVQASLQLEDEVPTETVDLELNFDSIYERLENRTLIPKLKRILRQMEPHGPGNMQPVFYSGNVYSTNVRILKEAHLKLQVTQPDTDVVLDAIGFNLADKELEVAAGVPFEMIYTLESNRWNGKESLQLNIKDIRAMI</sequence>
<comment type="similarity">
    <text evidence="1">Belongs to the RecJ family.</text>
</comment>
<dbReference type="InterPro" id="IPR001667">
    <property type="entry name" value="DDH_dom"/>
</dbReference>
<dbReference type="Gene3D" id="3.90.1640.30">
    <property type="match status" value="1"/>
</dbReference>
<keyword evidence="3" id="KW-0540">Nuclease</keyword>
<organism evidence="9 10">
    <name type="scientific">Taishania pollutisoli</name>
    <dbReference type="NCBI Taxonomy" id="2766479"/>
    <lineage>
        <taxon>Bacteria</taxon>
        <taxon>Pseudomonadati</taxon>
        <taxon>Bacteroidota</taxon>
        <taxon>Flavobacteriia</taxon>
        <taxon>Flavobacteriales</taxon>
        <taxon>Crocinitomicaceae</taxon>
        <taxon>Taishania</taxon>
    </lineage>
</organism>
<evidence type="ECO:0000256" key="3">
    <source>
        <dbReference type="ARBA" id="ARBA00022722"/>
    </source>
</evidence>
<dbReference type="Pfam" id="PF01368">
    <property type="entry name" value="DHH"/>
    <property type="match status" value="1"/>
</dbReference>
<reference evidence="9" key="1">
    <citation type="submission" date="2020-09" db="EMBL/GenBank/DDBJ databases">
        <title>Taishania pollutisoli gen. nov., sp. nov., Isolated from Tetrabromobisphenol A-Contaminated Soil.</title>
        <authorList>
            <person name="Chen Q."/>
        </authorList>
    </citation>
    <scope>NUCLEOTIDE SEQUENCE</scope>
    <source>
        <strain evidence="9">CZZ-1</strain>
    </source>
</reference>
<dbReference type="Pfam" id="PF17768">
    <property type="entry name" value="RecJ_OB"/>
    <property type="match status" value="1"/>
</dbReference>
<gene>
    <name evidence="9" type="primary">recJ</name>
    <name evidence="9" type="ORF">H9Y05_02285</name>
</gene>
<dbReference type="Proteomes" id="UP000652681">
    <property type="component" value="Unassembled WGS sequence"/>
</dbReference>
<evidence type="ECO:0000259" key="7">
    <source>
        <dbReference type="Pfam" id="PF02272"/>
    </source>
</evidence>
<accession>A0A8J6PH38</accession>
<evidence type="ECO:0000256" key="1">
    <source>
        <dbReference type="ARBA" id="ARBA00005915"/>
    </source>
</evidence>
<evidence type="ECO:0000259" key="6">
    <source>
        <dbReference type="Pfam" id="PF01368"/>
    </source>
</evidence>
<dbReference type="InterPro" id="IPR041122">
    <property type="entry name" value="RecJ_OB"/>
</dbReference>
<evidence type="ECO:0000313" key="10">
    <source>
        <dbReference type="Proteomes" id="UP000652681"/>
    </source>
</evidence>
<dbReference type="Gene3D" id="3.10.310.30">
    <property type="match status" value="1"/>
</dbReference>
<dbReference type="GO" id="GO:0003676">
    <property type="term" value="F:nucleic acid binding"/>
    <property type="evidence" value="ECO:0007669"/>
    <property type="project" value="InterPro"/>
</dbReference>
<dbReference type="InterPro" id="IPR038763">
    <property type="entry name" value="DHH_sf"/>
</dbReference>
<keyword evidence="5 9" id="KW-0269">Exonuclease</keyword>
<dbReference type="GO" id="GO:0006281">
    <property type="term" value="P:DNA repair"/>
    <property type="evidence" value="ECO:0007669"/>
    <property type="project" value="InterPro"/>
</dbReference>
<protein>
    <recommendedName>
        <fullName evidence="2">Single-stranded-DNA-specific exonuclease RecJ</fullName>
    </recommendedName>
</protein>
<dbReference type="GO" id="GO:0008409">
    <property type="term" value="F:5'-3' exonuclease activity"/>
    <property type="evidence" value="ECO:0007669"/>
    <property type="project" value="InterPro"/>
</dbReference>
<comment type="caution">
    <text evidence="9">The sequence shown here is derived from an EMBL/GenBank/DDBJ whole genome shotgun (WGS) entry which is preliminary data.</text>
</comment>
<dbReference type="InterPro" id="IPR003156">
    <property type="entry name" value="DHHA1_dom"/>
</dbReference>
<dbReference type="SUPFAM" id="SSF64182">
    <property type="entry name" value="DHH phosphoesterases"/>
    <property type="match status" value="1"/>
</dbReference>
<feature type="domain" description="DDH" evidence="6">
    <location>
        <begin position="80"/>
        <end position="229"/>
    </location>
</feature>
<dbReference type="AlphaFoldDB" id="A0A8J6PH38"/>
<dbReference type="Pfam" id="PF02272">
    <property type="entry name" value="DHHA1"/>
    <property type="match status" value="1"/>
</dbReference>
<feature type="domain" description="RecJ OB" evidence="8">
    <location>
        <begin position="472"/>
        <end position="570"/>
    </location>
</feature>
<dbReference type="NCBIfam" id="TIGR00644">
    <property type="entry name" value="recJ"/>
    <property type="match status" value="1"/>
</dbReference>
<name>A0A8J6PH38_9FLAO</name>
<dbReference type="PANTHER" id="PTHR30255">
    <property type="entry name" value="SINGLE-STRANDED-DNA-SPECIFIC EXONUCLEASE RECJ"/>
    <property type="match status" value="1"/>
</dbReference>
<evidence type="ECO:0000259" key="8">
    <source>
        <dbReference type="Pfam" id="PF17768"/>
    </source>
</evidence>
<dbReference type="GO" id="GO:0006310">
    <property type="term" value="P:DNA recombination"/>
    <property type="evidence" value="ECO:0007669"/>
    <property type="project" value="InterPro"/>
</dbReference>
<dbReference type="RefSeq" id="WP_216713383.1">
    <property type="nucleotide sequence ID" value="NZ_JACVEL010000001.1"/>
</dbReference>